<evidence type="ECO:0000256" key="1">
    <source>
        <dbReference type="SAM" id="Coils"/>
    </source>
</evidence>
<protein>
    <submittedName>
        <fullName evidence="3">Uncharacterized protein</fullName>
    </submittedName>
</protein>
<evidence type="ECO:0000256" key="2">
    <source>
        <dbReference type="SAM" id="MobiDB-lite"/>
    </source>
</evidence>
<feature type="coiled-coil region" evidence="1">
    <location>
        <begin position="925"/>
        <end position="959"/>
    </location>
</feature>
<keyword evidence="1" id="KW-0175">Coiled coil</keyword>
<feature type="compositionally biased region" description="Polar residues" evidence="2">
    <location>
        <begin position="1042"/>
        <end position="1060"/>
    </location>
</feature>
<dbReference type="Proteomes" id="UP001218188">
    <property type="component" value="Unassembled WGS sequence"/>
</dbReference>
<feature type="region of interest" description="Disordered" evidence="2">
    <location>
        <begin position="1007"/>
        <end position="1087"/>
    </location>
</feature>
<proteinExistence type="predicted"/>
<feature type="region of interest" description="Disordered" evidence="2">
    <location>
        <begin position="1"/>
        <end position="24"/>
    </location>
</feature>
<evidence type="ECO:0000313" key="4">
    <source>
        <dbReference type="Proteomes" id="UP001218188"/>
    </source>
</evidence>
<accession>A0AAD6S663</accession>
<reference evidence="3" key="1">
    <citation type="submission" date="2023-03" db="EMBL/GenBank/DDBJ databases">
        <title>Massive genome expansion in bonnet fungi (Mycena s.s.) driven by repeated elements and novel gene families across ecological guilds.</title>
        <authorList>
            <consortium name="Lawrence Berkeley National Laboratory"/>
            <person name="Harder C.B."/>
            <person name="Miyauchi S."/>
            <person name="Viragh M."/>
            <person name="Kuo A."/>
            <person name="Thoen E."/>
            <person name="Andreopoulos B."/>
            <person name="Lu D."/>
            <person name="Skrede I."/>
            <person name="Drula E."/>
            <person name="Henrissat B."/>
            <person name="Morin E."/>
            <person name="Kohler A."/>
            <person name="Barry K."/>
            <person name="LaButti K."/>
            <person name="Morin E."/>
            <person name="Salamov A."/>
            <person name="Lipzen A."/>
            <person name="Mereny Z."/>
            <person name="Hegedus B."/>
            <person name="Baldrian P."/>
            <person name="Stursova M."/>
            <person name="Weitz H."/>
            <person name="Taylor A."/>
            <person name="Grigoriev I.V."/>
            <person name="Nagy L.G."/>
            <person name="Martin F."/>
            <person name="Kauserud H."/>
        </authorList>
    </citation>
    <scope>NUCLEOTIDE SEQUENCE</scope>
    <source>
        <strain evidence="3">CBHHK200</strain>
    </source>
</reference>
<comment type="caution">
    <text evidence="3">The sequence shown here is derived from an EMBL/GenBank/DDBJ whole genome shotgun (WGS) entry which is preliminary data.</text>
</comment>
<keyword evidence="4" id="KW-1185">Reference proteome</keyword>
<feature type="compositionally biased region" description="Acidic residues" evidence="2">
    <location>
        <begin position="391"/>
        <end position="416"/>
    </location>
</feature>
<feature type="region of interest" description="Disordered" evidence="2">
    <location>
        <begin position="391"/>
        <end position="428"/>
    </location>
</feature>
<feature type="compositionally biased region" description="Basic and acidic residues" evidence="2">
    <location>
        <begin position="417"/>
        <end position="426"/>
    </location>
</feature>
<gene>
    <name evidence="3" type="ORF">C8F04DRAFT_1141848</name>
</gene>
<feature type="compositionally biased region" description="Acidic residues" evidence="2">
    <location>
        <begin position="1"/>
        <end position="13"/>
    </location>
</feature>
<dbReference type="AlphaFoldDB" id="A0AAD6S663"/>
<evidence type="ECO:0000313" key="3">
    <source>
        <dbReference type="EMBL" id="KAJ7021138.1"/>
    </source>
</evidence>
<dbReference type="EMBL" id="JARJCM010000241">
    <property type="protein sequence ID" value="KAJ7021138.1"/>
    <property type="molecule type" value="Genomic_DNA"/>
</dbReference>
<sequence>MSTEVEDDLEDFSGYESDTQQETTPAQDFRVFRLTLLKPKFLIPLGFQYLKEIPALVCVACKATLLMKAMDGMTCINHYHHKHEHMPKLNPAAREVFNKKFEAFEKKHGLMLRSADAQNWIRRLPPLVERIETLELFEDGRVCGAHGCRAAWLEPEEVTMNRHRSDNHKGQPVEFKKGPVQRLGLEGRKYHFSVNPLLNNTTLDDPWLKWSQGFLADIDIGKKMLPQSVIDPDDRAAQDTFHSKTLWPLLAQRYSVTDTTGLVALPKPTTRNVLLKLTPVSKRWITSIPFGVMQNMDPIHRLKLSGWKRTPKEFTTVGKESHSNYALGPRKLVMLILRVVRRSAVVSEPLATGANWDSVQKDNDDVLTVETPNNEDIVDTMNMVTNMFADEDGEGEADDDDFAGVDDSDSEDEEDEPNPKSDDKPKYPVFLTSHQSHAANELWDALQQDSTDAQLDERFQSLLFSLFTEIDSAPGRRLHTPMEAFFFAVHLRRDGSVKPAVLVTPTLSVMQYAILFCILKDALAHPDGIGSRLNQLSKWFDPAQISGFATTRYYQGIGWIAVKHLVGIPRVLFFKRGEPEFMFDGIKTSALAWTGFVHDLWRRANRILSDLLFGLTDDQLDLPRLWADVTDDQQNLADGYGFARTDQDTFLRLMKIFFAQPGFLDKYQLHKEADVTALLGFCRSVEQLKELFFMIIHVSSGGPKRITELLLHKLFNTLGRPRSVRKLLGRAFLIGDFSKTTANSGKDKTTIHLIPPALEPLFVRLCLIILPLERYFLLRAGITPEANANSYLFSSMGRRWGPTRGRKLIVKLTREYFQQRGFSAALIRHIIPAIIQHYELDIIQGHSYGANVAHQQGHTLSLAQRLYSNLVNLPNTITSAQILAILEFSEIFHTFLGLASPDGPTEVTANTLRAFTGRFDQESKLEALHAQITKLIEGMELLQQQFNAVLAQNQALDARLQQSSSTSETQLQRVLERVEVLSKSPPQSGSEKSANNVQLLDEWLSDQEENVSRPDRPTTPSPKPFGRKRPHPLDSPQKPVDPSSSRTQSKTGGSSLSTKQPAKKQKAADNGDQTAISQCPECPNGSGEPREIYRHMLEHPRSHAFVYPNHEQRWEVFIHRRLLDGHFLCPCDEDFAKQSEVEAHVAGFITGDPRHKFEAFEVDPSWRIKTDDWKQSID</sequence>
<name>A0AAD6S663_9AGAR</name>
<organism evidence="3 4">
    <name type="scientific">Mycena alexandri</name>
    <dbReference type="NCBI Taxonomy" id="1745969"/>
    <lineage>
        <taxon>Eukaryota</taxon>
        <taxon>Fungi</taxon>
        <taxon>Dikarya</taxon>
        <taxon>Basidiomycota</taxon>
        <taxon>Agaricomycotina</taxon>
        <taxon>Agaricomycetes</taxon>
        <taxon>Agaricomycetidae</taxon>
        <taxon>Agaricales</taxon>
        <taxon>Marasmiineae</taxon>
        <taxon>Mycenaceae</taxon>
        <taxon>Mycena</taxon>
    </lineage>
</organism>